<protein>
    <recommendedName>
        <fullName evidence="1">type I protein arginine methyltransferase</fullName>
        <ecNumber evidence="1">2.1.1.319</ecNumber>
    </recommendedName>
</protein>
<dbReference type="PROSITE" id="PS51678">
    <property type="entry name" value="SAM_MT_PRMT"/>
    <property type="match status" value="1"/>
</dbReference>
<dbReference type="GO" id="GO:0035242">
    <property type="term" value="F:protein-arginine omega-N asymmetric methyltransferase activity"/>
    <property type="evidence" value="ECO:0007669"/>
    <property type="project" value="UniProtKB-EC"/>
</dbReference>
<dbReference type="EC" id="2.1.1.319" evidence="1"/>
<evidence type="ECO:0000256" key="1">
    <source>
        <dbReference type="ARBA" id="ARBA00011925"/>
    </source>
</evidence>
<name>A0ABD2Q0L9_9PLAT</name>
<proteinExistence type="predicted"/>
<dbReference type="InterPro" id="IPR025799">
    <property type="entry name" value="Arg_MeTrfase"/>
</dbReference>
<feature type="domain" description="Protein arginine N-methyltransferase" evidence="8">
    <location>
        <begin position="170"/>
        <end position="338"/>
    </location>
</feature>
<evidence type="ECO:0000259" key="8">
    <source>
        <dbReference type="Pfam" id="PF22528"/>
    </source>
</evidence>
<feature type="domain" description="Methyltransferase" evidence="7">
    <location>
        <begin position="66"/>
        <end position="165"/>
    </location>
</feature>
<dbReference type="Proteomes" id="UP001626550">
    <property type="component" value="Unassembled WGS sequence"/>
</dbReference>
<reference evidence="9 10" key="1">
    <citation type="submission" date="2024-11" db="EMBL/GenBank/DDBJ databases">
        <title>Adaptive evolution of stress response genes in parasites aligns with host niche diversity.</title>
        <authorList>
            <person name="Hahn C."/>
            <person name="Resl P."/>
        </authorList>
    </citation>
    <scope>NUCLEOTIDE SEQUENCE [LARGE SCALE GENOMIC DNA]</scope>
    <source>
        <strain evidence="9">EGGRZ-B1_66</strain>
        <tissue evidence="9">Body</tissue>
    </source>
</reference>
<evidence type="ECO:0000313" key="9">
    <source>
        <dbReference type="EMBL" id="KAL3313190.1"/>
    </source>
</evidence>
<dbReference type="PANTHER" id="PTHR11006:SF124">
    <property type="entry name" value="ARGININE METHYLTRANSFERASE 1-RELATED"/>
    <property type="match status" value="1"/>
</dbReference>
<dbReference type="FunFam" id="2.70.160.11:FF:000001">
    <property type="entry name" value="Blast:Protein arginine N-methyltransferase 1"/>
    <property type="match status" value="1"/>
</dbReference>
<evidence type="ECO:0000256" key="6">
    <source>
        <dbReference type="PROSITE-ProRule" id="PRU01015"/>
    </source>
</evidence>
<accession>A0ABD2Q0L9</accession>
<dbReference type="InterPro" id="IPR041698">
    <property type="entry name" value="Methyltransf_25"/>
</dbReference>
<evidence type="ECO:0000313" key="10">
    <source>
        <dbReference type="Proteomes" id="UP001626550"/>
    </source>
</evidence>
<evidence type="ECO:0000256" key="4">
    <source>
        <dbReference type="ARBA" id="ARBA00022691"/>
    </source>
</evidence>
<dbReference type="Gene3D" id="3.40.50.150">
    <property type="entry name" value="Vaccinia Virus protein VP39"/>
    <property type="match status" value="1"/>
</dbReference>
<keyword evidence="10" id="KW-1185">Reference proteome</keyword>
<comment type="caution">
    <text evidence="9">The sequence shown here is derived from an EMBL/GenBank/DDBJ whole genome shotgun (WGS) entry which is preliminary data.</text>
</comment>
<dbReference type="FunFam" id="3.40.50.150:FF:000003">
    <property type="entry name" value="Blast:Protein arginine N-methyltransferase 1"/>
    <property type="match status" value="1"/>
</dbReference>
<keyword evidence="3 6" id="KW-0808">Transferase</keyword>
<comment type="catalytic activity">
    <reaction evidence="5">
        <text>L-arginyl-[protein] + S-adenosyl-L-methionine = N(omega)-methyl-L-arginyl-[protein] + S-adenosyl-L-homocysteine + H(+)</text>
        <dbReference type="Rhea" id="RHEA:48100"/>
        <dbReference type="Rhea" id="RHEA-COMP:10532"/>
        <dbReference type="Rhea" id="RHEA-COMP:11990"/>
        <dbReference type="ChEBI" id="CHEBI:15378"/>
        <dbReference type="ChEBI" id="CHEBI:29965"/>
        <dbReference type="ChEBI" id="CHEBI:57856"/>
        <dbReference type="ChEBI" id="CHEBI:59789"/>
        <dbReference type="ChEBI" id="CHEBI:65280"/>
    </reaction>
    <physiologicalReaction direction="left-to-right" evidence="5">
        <dbReference type="Rhea" id="RHEA:48101"/>
    </physiologicalReaction>
</comment>
<dbReference type="SUPFAM" id="SSF53335">
    <property type="entry name" value="S-adenosyl-L-methionine-dependent methyltransferases"/>
    <property type="match status" value="1"/>
</dbReference>
<dbReference type="Pfam" id="PF13649">
    <property type="entry name" value="Methyltransf_25"/>
    <property type="match status" value="1"/>
</dbReference>
<gene>
    <name evidence="9" type="primary">PRMT1</name>
    <name evidence="9" type="ORF">Ciccas_008209</name>
</gene>
<dbReference type="CDD" id="cd02440">
    <property type="entry name" value="AdoMet_MTases"/>
    <property type="match status" value="1"/>
</dbReference>
<dbReference type="PANTHER" id="PTHR11006">
    <property type="entry name" value="PROTEIN ARGININE N-METHYLTRANSFERASE"/>
    <property type="match status" value="1"/>
</dbReference>
<sequence length="352" mass="40467">MSRLDRIKQVPKGEKPHAKDMTSEDYYFDSYAHYGIHEEMLKDEVRTNAYRNSMLHNTHLIKDKVVLDVGCGTGILCLFAVKAGAKHVIGIECSNIIDLAQEIVKDNGMQDKITLIKGKVEEVSLPEGYEKVDVLISEWMGYCLFYESMLKTVLFARDKWLQPKGLILPDKARLWVCGIEDRQYKDDKINWWENVYGFNMKAIRNVAVTEPLVDVVEPKQIVTNVALIKEVDMYTIKEEDLTFTAPFQLLCQENNYIHALVAYFDIQFSSSHVSLGFSTGPKERKPTHWRQTVFYLDSGKDESLTVNHGEVITGTMNMAPNTRNRCDLDISISIDFEGECSTMKETFNYRMR</sequence>
<evidence type="ECO:0000259" key="7">
    <source>
        <dbReference type="Pfam" id="PF13649"/>
    </source>
</evidence>
<keyword evidence="4 6" id="KW-0949">S-adenosyl-L-methionine</keyword>
<dbReference type="Pfam" id="PF22528">
    <property type="entry name" value="PRMT_C"/>
    <property type="match status" value="1"/>
</dbReference>
<evidence type="ECO:0000256" key="5">
    <source>
        <dbReference type="ARBA" id="ARBA00049303"/>
    </source>
</evidence>
<organism evidence="9 10">
    <name type="scientific">Cichlidogyrus casuarinus</name>
    <dbReference type="NCBI Taxonomy" id="1844966"/>
    <lineage>
        <taxon>Eukaryota</taxon>
        <taxon>Metazoa</taxon>
        <taxon>Spiralia</taxon>
        <taxon>Lophotrochozoa</taxon>
        <taxon>Platyhelminthes</taxon>
        <taxon>Monogenea</taxon>
        <taxon>Monopisthocotylea</taxon>
        <taxon>Dactylogyridea</taxon>
        <taxon>Ancyrocephalidae</taxon>
        <taxon>Cichlidogyrus</taxon>
    </lineage>
</organism>
<keyword evidence="2 6" id="KW-0489">Methyltransferase</keyword>
<evidence type="ECO:0000256" key="2">
    <source>
        <dbReference type="ARBA" id="ARBA00022603"/>
    </source>
</evidence>
<evidence type="ECO:0000256" key="3">
    <source>
        <dbReference type="ARBA" id="ARBA00022679"/>
    </source>
</evidence>
<dbReference type="AlphaFoldDB" id="A0ABD2Q0L9"/>
<dbReference type="GO" id="GO:0032259">
    <property type="term" value="P:methylation"/>
    <property type="evidence" value="ECO:0007669"/>
    <property type="project" value="UniProtKB-KW"/>
</dbReference>
<dbReference type="Gene3D" id="2.70.160.11">
    <property type="entry name" value="Hnrnp arginine n-methyltransferase1"/>
    <property type="match status" value="1"/>
</dbReference>
<dbReference type="InterPro" id="IPR029063">
    <property type="entry name" value="SAM-dependent_MTases_sf"/>
</dbReference>
<dbReference type="EMBL" id="JBJKFK010001402">
    <property type="protein sequence ID" value="KAL3313190.1"/>
    <property type="molecule type" value="Genomic_DNA"/>
</dbReference>
<dbReference type="InterPro" id="IPR055135">
    <property type="entry name" value="PRMT_dom"/>
</dbReference>